<evidence type="ECO:0000256" key="1">
    <source>
        <dbReference type="SAM" id="Phobius"/>
    </source>
</evidence>
<keyword evidence="1" id="KW-1133">Transmembrane helix</keyword>
<evidence type="ECO:0000259" key="2">
    <source>
        <dbReference type="Pfam" id="PF24709"/>
    </source>
</evidence>
<dbReference type="RefSeq" id="WP_073049719.1">
    <property type="nucleotide sequence ID" value="NZ_FQZL01000016.1"/>
</dbReference>
<protein>
    <recommendedName>
        <fullName evidence="2">DUF7670 domain-containing protein</fullName>
    </recommendedName>
</protein>
<feature type="transmembrane region" description="Helical" evidence="1">
    <location>
        <begin position="90"/>
        <end position="112"/>
    </location>
</feature>
<feature type="domain" description="DUF7670" evidence="2">
    <location>
        <begin position="8"/>
        <end position="115"/>
    </location>
</feature>
<dbReference type="AlphaFoldDB" id="A0A1M6ID07"/>
<keyword evidence="4" id="KW-1185">Reference proteome</keyword>
<name>A0A1M6ID07_9FIRM</name>
<gene>
    <name evidence="3" type="ORF">SAMN02745751_02295</name>
</gene>
<keyword evidence="1" id="KW-0472">Membrane</keyword>
<dbReference type="Pfam" id="PF24709">
    <property type="entry name" value="DUF7670"/>
    <property type="match status" value="1"/>
</dbReference>
<dbReference type="EMBL" id="FQZL01000016">
    <property type="protein sequence ID" value="SHJ32352.1"/>
    <property type="molecule type" value="Genomic_DNA"/>
</dbReference>
<dbReference type="InterPro" id="IPR056087">
    <property type="entry name" value="DUF7670"/>
</dbReference>
<evidence type="ECO:0000313" key="3">
    <source>
        <dbReference type="EMBL" id="SHJ32352.1"/>
    </source>
</evidence>
<organism evidence="3 4">
    <name type="scientific">Dethiosulfatibacter aminovorans DSM 17477</name>
    <dbReference type="NCBI Taxonomy" id="1121476"/>
    <lineage>
        <taxon>Bacteria</taxon>
        <taxon>Bacillati</taxon>
        <taxon>Bacillota</taxon>
        <taxon>Tissierellia</taxon>
        <taxon>Dethiosulfatibacter</taxon>
    </lineage>
</organism>
<dbReference type="Proteomes" id="UP000184052">
    <property type="component" value="Unassembled WGS sequence"/>
</dbReference>
<feature type="transmembrane region" description="Helical" evidence="1">
    <location>
        <begin position="38"/>
        <end position="59"/>
    </location>
</feature>
<feature type="transmembrane region" description="Helical" evidence="1">
    <location>
        <begin position="7"/>
        <end position="26"/>
    </location>
</feature>
<feature type="transmembrane region" description="Helical" evidence="1">
    <location>
        <begin position="66"/>
        <end position="84"/>
    </location>
</feature>
<evidence type="ECO:0000313" key="4">
    <source>
        <dbReference type="Proteomes" id="UP000184052"/>
    </source>
</evidence>
<proteinExistence type="predicted"/>
<sequence>MKKLMGILGRILFILLFGFFMSFFVFESIGEEGFSLTGMPVKLMIMIASFLVMFIGLFVSFKNVKLGGFIIMVGGLFNALYMILGGGAEYIDAALIFGVPFIILGVMIMVSFRKKSKYY</sequence>
<reference evidence="3 4" key="1">
    <citation type="submission" date="2016-11" db="EMBL/GenBank/DDBJ databases">
        <authorList>
            <person name="Jaros S."/>
            <person name="Januszkiewicz K."/>
            <person name="Wedrychowicz H."/>
        </authorList>
    </citation>
    <scope>NUCLEOTIDE SEQUENCE [LARGE SCALE GENOMIC DNA]</scope>
    <source>
        <strain evidence="3 4">DSM 17477</strain>
    </source>
</reference>
<accession>A0A1M6ID07</accession>
<keyword evidence="1" id="KW-0812">Transmembrane</keyword>